<gene>
    <name evidence="1" type="ordered locus">RHA1_ro03175</name>
</gene>
<organism evidence="1 2">
    <name type="scientific">Rhodococcus jostii (strain RHA1)</name>
    <dbReference type="NCBI Taxonomy" id="101510"/>
    <lineage>
        <taxon>Bacteria</taxon>
        <taxon>Bacillati</taxon>
        <taxon>Actinomycetota</taxon>
        <taxon>Actinomycetes</taxon>
        <taxon>Mycobacteriales</taxon>
        <taxon>Nocardiaceae</taxon>
        <taxon>Rhodococcus</taxon>
    </lineage>
</organism>
<reference evidence="2" key="1">
    <citation type="journal article" date="2006" name="Proc. Natl. Acad. Sci. U.S.A.">
        <title>The complete genome of Rhodococcus sp. RHA1 provides insights into a catabolic powerhouse.</title>
        <authorList>
            <person name="McLeod M.P."/>
            <person name="Warren R.L."/>
            <person name="Hsiao W.W.L."/>
            <person name="Araki N."/>
            <person name="Myhre M."/>
            <person name="Fernandes C."/>
            <person name="Miyazawa D."/>
            <person name="Wong W."/>
            <person name="Lillquist A.L."/>
            <person name="Wang D."/>
            <person name="Dosanjh M."/>
            <person name="Hara H."/>
            <person name="Petrescu A."/>
            <person name="Morin R.D."/>
            <person name="Yang G."/>
            <person name="Stott J.M."/>
            <person name="Schein J.E."/>
            <person name="Shin H."/>
            <person name="Smailus D."/>
            <person name="Siddiqui A.S."/>
            <person name="Marra M.A."/>
            <person name="Jones S.J.M."/>
            <person name="Holt R."/>
            <person name="Brinkman F.S.L."/>
            <person name="Miyauchi K."/>
            <person name="Fukuda M."/>
            <person name="Davies J.E."/>
            <person name="Mohn W.W."/>
            <person name="Eltis L.D."/>
        </authorList>
    </citation>
    <scope>NUCLEOTIDE SEQUENCE [LARGE SCALE GENOMIC DNA]</scope>
    <source>
        <strain evidence="2">RHA1</strain>
    </source>
</reference>
<evidence type="ECO:0000313" key="2">
    <source>
        <dbReference type="Proteomes" id="UP000008710"/>
    </source>
</evidence>
<dbReference type="AlphaFoldDB" id="Q0SBV8"/>
<evidence type="ECO:0000313" key="1">
    <source>
        <dbReference type="EMBL" id="ABG94978.1"/>
    </source>
</evidence>
<proteinExistence type="predicted"/>
<evidence type="ECO:0008006" key="3">
    <source>
        <dbReference type="Google" id="ProtNLM"/>
    </source>
</evidence>
<dbReference type="Proteomes" id="UP000008710">
    <property type="component" value="Chromosome"/>
</dbReference>
<protein>
    <recommendedName>
        <fullName evidence="3">Site-specific recombinase XerD</fullName>
    </recommendedName>
</protein>
<dbReference type="KEGG" id="rha:RHA1_ro03175"/>
<dbReference type="eggNOG" id="COG4974">
    <property type="taxonomic scope" value="Bacteria"/>
</dbReference>
<dbReference type="EMBL" id="CP000431">
    <property type="protein sequence ID" value="ABG94978.1"/>
    <property type="molecule type" value="Genomic_DNA"/>
</dbReference>
<sequence>MSVAPAITAQHAQHILTDVGSWNGRGARALDRHLAAHPDALTAPDPHAPIGLVRLAYALDAAGHRVTLPGCVRCGKQWPRLIRLAPEGRCCEWCVTREKTAICARCGRRGNPTAVRPEGPICRQCYQVDPERVETCTRCGRSRIPSRRDPEGRPLCGTCARPVHTCGSCGRNAAAKAHDSNGPLCAHCYQRPRRECGGCGRITPIALRGRDGAADLCSRCRPEVHHHCVDCTHFRPAKALWPRGPVCARCYRQAVAAPKHCANCGNTRVLTGTNSAGLAICSPCAGRAVDHLCTTCGEAGPQHYVRTCRRCAIRRRLTELLADEHGGVRAQLQPLVDHLAGKERADSTLRWLDRAKPAALLRHLGALAKPISHNDLDDLAPSTALHYLRAVLVHLEILPDRLEPLGRLEPWLDTVLETLPPHQVLLIRPYAQWSVLRRARRRAIRRRYTDHSAASDRNKIRIAIRLLRWLDDQHLTIDNLDQPHLEHWLAGSRDRTCAITGFIIWLSQRGLIDDDITLPAKPATLPTEVLDTANHTDRIRRLLADTTIPVTVRVAGLIVLLYGIPLTRIRLLTTDAVTQRGGATFLTFSRNPLQLPPAIAALVTDLLVSAQDTATAAPPGRAPYLFPSPTTPGVPLTAHTLSIYLTKLGIPTRVGRNTALFTLTAELPAPVVADLLGMHINTTTQWADYTRRDWTHYLAARSEPDDISITIGS</sequence>
<name>Q0SBV8_RHOJR</name>
<dbReference type="HOGENOM" id="CLU_018972_0_0_11"/>
<accession>Q0SBV8</accession>